<protein>
    <submittedName>
        <fullName evidence="2">Uncharacterized protein C7orf31 homolog</fullName>
    </submittedName>
</protein>
<reference evidence="1" key="1">
    <citation type="journal article" date="2016" name="Nat. Commun.">
        <title>The channel catfish genome sequence provides insights into the evolution of scale formation in teleosts.</title>
        <authorList>
            <person name="Liu Z."/>
            <person name="Liu S."/>
            <person name="Yao J."/>
            <person name="Bao L."/>
            <person name="Zhang J."/>
            <person name="Li Y."/>
            <person name="Jiang C."/>
            <person name="Sun L."/>
            <person name="Wang R."/>
            <person name="Zhang Y."/>
            <person name="Zhou T."/>
            <person name="Zeng Q."/>
            <person name="Fu Q."/>
            <person name="Gao S."/>
            <person name="Li N."/>
            <person name="Koren S."/>
            <person name="Jiang Y."/>
            <person name="Zimin A."/>
            <person name="Xu P."/>
            <person name="Phillippy A.M."/>
            <person name="Geng X."/>
            <person name="Song L."/>
            <person name="Sun F."/>
            <person name="Li C."/>
            <person name="Wang X."/>
            <person name="Chen A."/>
            <person name="Jin Y."/>
            <person name="Yuan Z."/>
            <person name="Yang Y."/>
            <person name="Tan S."/>
            <person name="Peatman E."/>
            <person name="Lu J."/>
            <person name="Qin Z."/>
            <person name="Dunham R."/>
            <person name="Li Z."/>
            <person name="Sonstegard T."/>
            <person name="Feng J."/>
            <person name="Danzmann R.G."/>
            <person name="Schroeder S."/>
            <person name="Scheffler B."/>
            <person name="Duke M.V."/>
            <person name="Ballard L."/>
            <person name="Kucuktas H."/>
            <person name="Kaltenboeck L."/>
            <person name="Liu H."/>
            <person name="Armbruster J."/>
            <person name="Xie Y."/>
            <person name="Kirby M.L."/>
            <person name="Tian Y."/>
            <person name="Flanagan M.E."/>
            <person name="Mu W."/>
            <person name="Waldbieser G.C."/>
        </authorList>
    </citation>
    <scope>NUCLEOTIDE SEQUENCE [LARGE SCALE GENOMIC DNA]</scope>
    <source>
        <strain evidence="1">SDA103</strain>
    </source>
</reference>
<dbReference type="KEGG" id="ipu:108262981"/>
<dbReference type="RefSeq" id="XP_017318828.3">
    <property type="nucleotide sequence ID" value="XM_017463339.3"/>
</dbReference>
<dbReference type="Proteomes" id="UP000221080">
    <property type="component" value="Chromosome 1"/>
</dbReference>
<dbReference type="InterPro" id="IPR027886">
    <property type="entry name" value="SPMIP4"/>
</dbReference>
<keyword evidence="1" id="KW-1185">Reference proteome</keyword>
<organism evidence="1 2">
    <name type="scientific">Ictalurus punctatus</name>
    <name type="common">Channel catfish</name>
    <name type="synonym">Silurus punctatus</name>
    <dbReference type="NCBI Taxonomy" id="7998"/>
    <lineage>
        <taxon>Eukaryota</taxon>
        <taxon>Metazoa</taxon>
        <taxon>Chordata</taxon>
        <taxon>Craniata</taxon>
        <taxon>Vertebrata</taxon>
        <taxon>Euteleostomi</taxon>
        <taxon>Actinopterygii</taxon>
        <taxon>Neopterygii</taxon>
        <taxon>Teleostei</taxon>
        <taxon>Ostariophysi</taxon>
        <taxon>Siluriformes</taxon>
        <taxon>Ictaluridae</taxon>
        <taxon>Ictalurus</taxon>
    </lineage>
</organism>
<dbReference type="Pfam" id="PF15093">
    <property type="entry name" value="SPMIP4-like"/>
    <property type="match status" value="1"/>
</dbReference>
<dbReference type="GeneID" id="108262981"/>
<dbReference type="OrthoDB" id="10040207at2759"/>
<evidence type="ECO:0000313" key="1">
    <source>
        <dbReference type="Proteomes" id="UP000221080"/>
    </source>
</evidence>
<sequence length="426" mass="48205">MFPTYHCPDDPDTGIRAASKLSINPLLPASAPQVTLLSKTKVKGETQMFYPKAPKTLCPNLTLRDWKITLLERTANVLRNLEKSQWLTSYQLHYTGTGPTNPIKLDDFNEKTIALITGEMNPYTAQLRERSYPVVLPARPLEGRRASLLHNQHRLVNPCTPYSPSFLPEPPDAGMVFTQTHGPLDTIAEKIPFLGNMQPKPYSASLEDEVFQSNQVTESSQTYQVVFNNTAYMCDMCCKRNCVCKLSGSDGNKPQTSINKPALTVNETENTNLEPVFAQHMIQAALQEKEMNQRDLSNSRSQNYVVENNPFEHKCTAPPSAEKTDRHVRFEQTVKDSEEEEKMKQGSCTIPAICPRFPRGTFGYGVKRSSSDLGSDLLEFQNSFSQTKAHRIFRESLQDATVDLRDNNHTGKKHFFYGFNSYHFHN</sequence>
<dbReference type="PANTHER" id="PTHR31393:SF2">
    <property type="entry name" value="CHROMOSOME 7 OPEN READING FRAME 31"/>
    <property type="match status" value="1"/>
</dbReference>
<name>A0A2D0QK53_ICTPU</name>
<reference evidence="2" key="2">
    <citation type="submission" date="2025-08" db="UniProtKB">
        <authorList>
            <consortium name="RefSeq"/>
        </authorList>
    </citation>
    <scope>IDENTIFICATION</scope>
    <source>
        <tissue evidence="2">Blood</tissue>
    </source>
</reference>
<dbReference type="PANTHER" id="PTHR31393">
    <property type="entry name" value="C5ORF31"/>
    <property type="match status" value="1"/>
</dbReference>
<gene>
    <name evidence="2" type="primary">LOC108262981</name>
</gene>
<evidence type="ECO:0000313" key="2">
    <source>
        <dbReference type="RefSeq" id="XP_017318828.3"/>
    </source>
</evidence>
<accession>A0A2D0QK53</accession>
<dbReference type="AlphaFoldDB" id="A0A2D0QK53"/>
<proteinExistence type="predicted"/>
<dbReference type="GO" id="GO:0005813">
    <property type="term" value="C:centrosome"/>
    <property type="evidence" value="ECO:0007669"/>
    <property type="project" value="TreeGrafter"/>
</dbReference>